<sequence length="174" mass="19839">MDLSEKEKEYFMKEAIYEGIQAERIGEVPIGCVIVLNGKIIGRGHNLREHSQNATMHAELLAIQEANAFVSSWRLPDAQMFVTLEPCPMCSGAIINSRIRKVYYGAPDPKAGTAGTLMNLLTDKRFNHQVEVEKDLMKEQCANLLKRFFKRIRKQKKLKKNQSKTSNSKKKRVS</sequence>
<dbReference type="InterPro" id="IPR058535">
    <property type="entry name" value="MafB19-deam"/>
</dbReference>
<feature type="binding site" evidence="8">
    <location>
        <position position="57"/>
    </location>
    <ligand>
        <name>Zn(2+)</name>
        <dbReference type="ChEBI" id="CHEBI:29105"/>
        <note>catalytic</note>
    </ligand>
</feature>
<keyword evidence="12" id="KW-1185">Reference proteome</keyword>
<evidence type="ECO:0000256" key="7">
    <source>
        <dbReference type="ARBA" id="ARBA00048045"/>
    </source>
</evidence>
<dbReference type="NCBIfam" id="NF008113">
    <property type="entry name" value="PRK10860.1"/>
    <property type="match status" value="1"/>
</dbReference>
<dbReference type="EMBL" id="AYZF01000013">
    <property type="protein sequence ID" value="KRN05936.1"/>
    <property type="molecule type" value="Genomic_DNA"/>
</dbReference>
<dbReference type="HAMAP" id="MF_00972">
    <property type="entry name" value="tRNA_aden_deaminase"/>
    <property type="match status" value="1"/>
</dbReference>
<dbReference type="InterPro" id="IPR002125">
    <property type="entry name" value="CMP_dCMP_dom"/>
</dbReference>
<dbReference type="OrthoDB" id="9802676at2"/>
<evidence type="ECO:0000256" key="3">
    <source>
        <dbReference type="ARBA" id="ARBA00022694"/>
    </source>
</evidence>
<evidence type="ECO:0000259" key="10">
    <source>
        <dbReference type="PROSITE" id="PS51747"/>
    </source>
</evidence>
<feature type="domain" description="CMP/dCMP-type deaminase" evidence="10">
    <location>
        <begin position="6"/>
        <end position="131"/>
    </location>
</feature>
<comment type="catalytic activity">
    <reaction evidence="7 8">
        <text>adenosine(34) in tRNA + H2O + H(+) = inosine(34) in tRNA + NH4(+)</text>
        <dbReference type="Rhea" id="RHEA:43168"/>
        <dbReference type="Rhea" id="RHEA-COMP:10373"/>
        <dbReference type="Rhea" id="RHEA-COMP:10374"/>
        <dbReference type="ChEBI" id="CHEBI:15377"/>
        <dbReference type="ChEBI" id="CHEBI:15378"/>
        <dbReference type="ChEBI" id="CHEBI:28938"/>
        <dbReference type="ChEBI" id="CHEBI:74411"/>
        <dbReference type="ChEBI" id="CHEBI:82852"/>
        <dbReference type="EC" id="3.5.4.33"/>
    </reaction>
</comment>
<evidence type="ECO:0000256" key="6">
    <source>
        <dbReference type="ARBA" id="ARBA00022833"/>
    </source>
</evidence>
<evidence type="ECO:0000256" key="1">
    <source>
        <dbReference type="ARBA" id="ARBA00010669"/>
    </source>
</evidence>
<comment type="cofactor">
    <cofactor evidence="8">
        <name>Zn(2+)</name>
        <dbReference type="ChEBI" id="CHEBI:29105"/>
    </cofactor>
    <text evidence="8">Binds 1 zinc ion per subunit.</text>
</comment>
<dbReference type="PROSITE" id="PS51747">
    <property type="entry name" value="CYT_DCMP_DEAMINASES_2"/>
    <property type="match status" value="1"/>
</dbReference>
<dbReference type="GO" id="GO:0002100">
    <property type="term" value="P:tRNA wobble adenosine to inosine editing"/>
    <property type="evidence" value="ECO:0007669"/>
    <property type="project" value="UniProtKB-UniRule"/>
</dbReference>
<feature type="binding site" evidence="8">
    <location>
        <position position="87"/>
    </location>
    <ligand>
        <name>Zn(2+)</name>
        <dbReference type="ChEBI" id="CHEBI:29105"/>
        <note>catalytic</note>
    </ligand>
</feature>
<dbReference type="GO" id="GO:0052717">
    <property type="term" value="F:tRNA-specific adenosine-34 deaminase activity"/>
    <property type="evidence" value="ECO:0007669"/>
    <property type="project" value="UniProtKB-UniRule"/>
</dbReference>
<evidence type="ECO:0000256" key="4">
    <source>
        <dbReference type="ARBA" id="ARBA00022723"/>
    </source>
</evidence>
<evidence type="ECO:0000313" key="11">
    <source>
        <dbReference type="EMBL" id="KRN05936.1"/>
    </source>
</evidence>
<keyword evidence="6 8" id="KW-0862">Zinc</keyword>
<keyword evidence="4 8" id="KW-0479">Metal-binding</keyword>
<dbReference type="Proteomes" id="UP000050961">
    <property type="component" value="Unassembled WGS sequence"/>
</dbReference>
<dbReference type="STRING" id="1423806.FD15_GL001120"/>
<dbReference type="InterPro" id="IPR016193">
    <property type="entry name" value="Cytidine_deaminase-like"/>
</dbReference>
<keyword evidence="5 8" id="KW-0378">Hydrolase</keyword>
<dbReference type="eggNOG" id="COG0590">
    <property type="taxonomic scope" value="Bacteria"/>
</dbReference>
<dbReference type="SUPFAM" id="SSF53927">
    <property type="entry name" value="Cytidine deaminase-like"/>
    <property type="match status" value="1"/>
</dbReference>
<gene>
    <name evidence="8" type="primary">tadA</name>
    <name evidence="11" type="ORF">FD15_GL001120</name>
</gene>
<dbReference type="InterPro" id="IPR028883">
    <property type="entry name" value="tRNA_aden_deaminase"/>
</dbReference>
<feature type="active site" description="Proton donor" evidence="8">
    <location>
        <position position="59"/>
    </location>
</feature>
<reference evidence="11 12" key="1">
    <citation type="journal article" date="2015" name="Genome Announc.">
        <title>Expanding the biotechnology potential of lactobacilli through comparative genomics of 213 strains and associated genera.</title>
        <authorList>
            <person name="Sun Z."/>
            <person name="Harris H.M."/>
            <person name="McCann A."/>
            <person name="Guo C."/>
            <person name="Argimon S."/>
            <person name="Zhang W."/>
            <person name="Yang X."/>
            <person name="Jeffery I.B."/>
            <person name="Cooney J.C."/>
            <person name="Kagawa T.F."/>
            <person name="Liu W."/>
            <person name="Song Y."/>
            <person name="Salvetti E."/>
            <person name="Wrobel A."/>
            <person name="Rasinkangas P."/>
            <person name="Parkhill J."/>
            <person name="Rea M.C."/>
            <person name="O'Sullivan O."/>
            <person name="Ritari J."/>
            <person name="Douillard F.P."/>
            <person name="Paul Ross R."/>
            <person name="Yang R."/>
            <person name="Briner A.E."/>
            <person name="Felis G.E."/>
            <person name="de Vos W.M."/>
            <person name="Barrangou R."/>
            <person name="Klaenhammer T.R."/>
            <person name="Caufield P.W."/>
            <person name="Cui Y."/>
            <person name="Zhang H."/>
            <person name="O'Toole P.W."/>
        </authorList>
    </citation>
    <scope>NUCLEOTIDE SEQUENCE [LARGE SCALE GENOMIC DNA]</scope>
    <source>
        <strain evidence="11 12">DSM 21376</strain>
    </source>
</reference>
<proteinExistence type="inferred from homology"/>
<evidence type="ECO:0000256" key="8">
    <source>
        <dbReference type="HAMAP-Rule" id="MF_00972"/>
    </source>
</evidence>
<accession>A0A023CW90</accession>
<comment type="function">
    <text evidence="8">Catalyzes the deamination of adenosine to inosine at the wobble position 34 of tRNA(Arg2).</text>
</comment>
<dbReference type="AlphaFoldDB" id="A0A023CW90"/>
<comment type="similarity">
    <text evidence="1">Belongs to the cytidine and deoxycytidylate deaminase family. ADAT2 subfamily.</text>
</comment>
<dbReference type="CDD" id="cd01285">
    <property type="entry name" value="nucleoside_deaminase"/>
    <property type="match status" value="1"/>
</dbReference>
<evidence type="ECO:0000256" key="5">
    <source>
        <dbReference type="ARBA" id="ARBA00022801"/>
    </source>
</evidence>
<organism evidence="11 12">
    <name type="scientific">Liquorilactobacillus sucicola DSM 21376 = JCM 15457</name>
    <dbReference type="NCBI Taxonomy" id="1423806"/>
    <lineage>
        <taxon>Bacteria</taxon>
        <taxon>Bacillati</taxon>
        <taxon>Bacillota</taxon>
        <taxon>Bacilli</taxon>
        <taxon>Lactobacillales</taxon>
        <taxon>Lactobacillaceae</taxon>
        <taxon>Liquorilactobacillus</taxon>
    </lineage>
</organism>
<name>A0A023CW90_9LACO</name>
<dbReference type="PANTHER" id="PTHR11079:SF202">
    <property type="entry name" value="TRNA-SPECIFIC ADENOSINE DEAMINASE"/>
    <property type="match status" value="1"/>
</dbReference>
<dbReference type="PATRIC" id="fig|1423806.3.peg.1141"/>
<evidence type="ECO:0000256" key="9">
    <source>
        <dbReference type="SAM" id="MobiDB-lite"/>
    </source>
</evidence>
<dbReference type="PANTHER" id="PTHR11079">
    <property type="entry name" value="CYTOSINE DEAMINASE FAMILY MEMBER"/>
    <property type="match status" value="1"/>
</dbReference>
<dbReference type="PROSITE" id="PS00903">
    <property type="entry name" value="CYT_DCMP_DEAMINASES_1"/>
    <property type="match status" value="1"/>
</dbReference>
<keyword evidence="3 8" id="KW-0819">tRNA processing</keyword>
<dbReference type="Gene3D" id="3.40.140.10">
    <property type="entry name" value="Cytidine Deaminase, domain 2"/>
    <property type="match status" value="1"/>
</dbReference>
<evidence type="ECO:0000256" key="2">
    <source>
        <dbReference type="ARBA" id="ARBA00011738"/>
    </source>
</evidence>
<feature type="binding site" evidence="8">
    <location>
        <position position="90"/>
    </location>
    <ligand>
        <name>Zn(2+)</name>
        <dbReference type="ChEBI" id="CHEBI:29105"/>
        <note>catalytic</note>
    </ligand>
</feature>
<protein>
    <recommendedName>
        <fullName evidence="8">tRNA-specific adenosine deaminase</fullName>
        <ecNumber evidence="8">3.5.4.33</ecNumber>
    </recommendedName>
</protein>
<comment type="caution">
    <text evidence="11">The sequence shown here is derived from an EMBL/GenBank/DDBJ whole genome shotgun (WGS) entry which is preliminary data.</text>
</comment>
<feature type="region of interest" description="Disordered" evidence="9">
    <location>
        <begin position="155"/>
        <end position="174"/>
    </location>
</feature>
<dbReference type="EC" id="3.5.4.33" evidence="8"/>
<comment type="subunit">
    <text evidence="2 8">Homodimer.</text>
</comment>
<dbReference type="GO" id="GO:0008270">
    <property type="term" value="F:zinc ion binding"/>
    <property type="evidence" value="ECO:0007669"/>
    <property type="project" value="UniProtKB-UniRule"/>
</dbReference>
<dbReference type="Pfam" id="PF14437">
    <property type="entry name" value="MafB19-deam"/>
    <property type="match status" value="1"/>
</dbReference>
<evidence type="ECO:0000313" key="12">
    <source>
        <dbReference type="Proteomes" id="UP000050961"/>
    </source>
</evidence>
<dbReference type="InterPro" id="IPR016192">
    <property type="entry name" value="APOBEC/CMP_deaminase_Zn-bd"/>
</dbReference>
<dbReference type="FunFam" id="3.40.140.10:FF:000005">
    <property type="entry name" value="tRNA-specific adenosine deaminase"/>
    <property type="match status" value="1"/>
</dbReference>